<keyword evidence="6 10" id="KW-0378">Hydrolase</keyword>
<keyword evidence="8" id="KW-0482">Metalloprotease</keyword>
<comment type="cofactor">
    <cofactor evidence="1">
        <name>Zn(2+)</name>
        <dbReference type="ChEBI" id="CHEBI:29105"/>
    </cofactor>
</comment>
<dbReference type="GO" id="GO:0070006">
    <property type="term" value="F:metalloaminopeptidase activity"/>
    <property type="evidence" value="ECO:0007669"/>
    <property type="project" value="TreeGrafter"/>
</dbReference>
<dbReference type="Gene3D" id="3.40.630.10">
    <property type="entry name" value="Zn peptidases"/>
    <property type="match status" value="1"/>
</dbReference>
<dbReference type="AlphaFoldDB" id="A0AAE0WXA6"/>
<evidence type="ECO:0000256" key="1">
    <source>
        <dbReference type="ARBA" id="ARBA00001947"/>
    </source>
</evidence>
<dbReference type="CDD" id="cd05658">
    <property type="entry name" value="M18_DAP"/>
    <property type="match status" value="1"/>
</dbReference>
<organism evidence="10 11">
    <name type="scientific">Recurvomyces mirabilis</name>
    <dbReference type="NCBI Taxonomy" id="574656"/>
    <lineage>
        <taxon>Eukaryota</taxon>
        <taxon>Fungi</taxon>
        <taxon>Dikarya</taxon>
        <taxon>Ascomycota</taxon>
        <taxon>Pezizomycotina</taxon>
        <taxon>Dothideomycetes</taxon>
        <taxon>Dothideomycetidae</taxon>
        <taxon>Mycosphaerellales</taxon>
        <taxon>Teratosphaeriaceae</taxon>
        <taxon>Recurvomyces</taxon>
    </lineage>
</organism>
<dbReference type="Gene3D" id="2.30.250.10">
    <property type="entry name" value="Aminopeptidase i, Domain 2"/>
    <property type="match status" value="1"/>
</dbReference>
<accession>A0AAE0WXA6</accession>
<feature type="compositionally biased region" description="Low complexity" evidence="9">
    <location>
        <begin position="14"/>
        <end position="24"/>
    </location>
</feature>
<sequence>MAECAMHSPPNTQPRPAMMPAQQQQPEASVNLNQPTQIVGSDAYTKWLMTRVATGVATPEEQAMWQQHVNMVKSKPTPAPALATMPPSAPPPPQRYSAALHESRAGTQPCVFGIPTLGSSSETPLVWEPVNPPNIAEMSPHALQDYQMQLILLEQQNKTRNHMPNNEVNEIKSSALAMKSHQSPSTFVSPSPYAERGFNESARQDYEMQLMLLEQQNKRRLQMTRQYEATQSDLAAGTSSFHQKLAASRTKPAVTAVGGGPFGVVPHHAIAPAALRQQAIRMNAAKYAEPFCKFLTENPTVFHAVDAVQKQLKEAGFKALSERDSWDLETGGSYFVERNGSALIAFSVGSDYKPGNGAAILAGHVDALTAKLKPISQVPNKAGYLQLGVAPYAGAPNTTWWDRDLSIGGRVLVKEGDKIVSKLVKLDWPIARIPTLAPHFGAAAYGPFNPETQMVPIIGLDHTDSHAAPLQTIEPFSNPSLMGGASGGVTGFAATQPPRLVKAIGNALGLRADTYSNIVNWELELYDVQPATLGGLDKEFIFAGRVDDKLCSWAAIQALIESKDEISNSSQIKMVGLFDDEEIGSLLRQGAHGNFLPTVMERAVGSLAGHSPGSDIMGRTYANSFLVSSDVTHAVNPNFLGAYLENHAPHLNVGIVVSADSNGHMTTDAVSTAVLKRCADKVGAQLQVFQIRNDSRSGGTVGPMLSSATGMRSVDAGIPQLSMHSIRATTGALDPGLGVHCFMGFLNGFEAVDKEFRD</sequence>
<reference evidence="10" key="1">
    <citation type="submission" date="2023-07" db="EMBL/GenBank/DDBJ databases">
        <title>Black Yeasts Isolated from many extreme environments.</title>
        <authorList>
            <person name="Coleine C."/>
            <person name="Stajich J.E."/>
            <person name="Selbmann L."/>
        </authorList>
    </citation>
    <scope>NUCLEOTIDE SEQUENCE</scope>
    <source>
        <strain evidence="10">CCFEE 5485</strain>
    </source>
</reference>
<name>A0AAE0WXA6_9PEZI</name>
<dbReference type="NCBIfam" id="NF002759">
    <property type="entry name" value="PRK02813.1"/>
    <property type="match status" value="1"/>
</dbReference>
<protein>
    <submittedName>
        <fullName evidence="10">Vacuolar aminopeptidase 1</fullName>
        <ecNumber evidence="10">3.4.11.22</ecNumber>
    </submittedName>
</protein>
<dbReference type="FunFam" id="2.30.250.10:FF:000001">
    <property type="entry name" value="Aspartyl aminopeptidase 1"/>
    <property type="match status" value="1"/>
</dbReference>
<comment type="caution">
    <text evidence="10">The sequence shown here is derived from an EMBL/GenBank/DDBJ whole genome shotgun (WGS) entry which is preliminary data.</text>
</comment>
<evidence type="ECO:0000313" key="11">
    <source>
        <dbReference type="Proteomes" id="UP001274830"/>
    </source>
</evidence>
<dbReference type="Proteomes" id="UP001274830">
    <property type="component" value="Unassembled WGS sequence"/>
</dbReference>
<feature type="region of interest" description="Disordered" evidence="9">
    <location>
        <begin position="1"/>
        <end position="24"/>
    </location>
</feature>
<dbReference type="RefSeq" id="XP_064699069.1">
    <property type="nucleotide sequence ID" value="XM_064832800.1"/>
</dbReference>
<keyword evidence="7" id="KW-0862">Zinc</keyword>
<evidence type="ECO:0000313" key="10">
    <source>
        <dbReference type="EMBL" id="KAK3679708.1"/>
    </source>
</evidence>
<dbReference type="PANTHER" id="PTHR28570:SF4">
    <property type="entry name" value="VACUOLAR AMINOPEPTIDASE 1"/>
    <property type="match status" value="1"/>
</dbReference>
<dbReference type="GeneID" id="89957324"/>
<evidence type="ECO:0000256" key="7">
    <source>
        <dbReference type="ARBA" id="ARBA00022833"/>
    </source>
</evidence>
<gene>
    <name evidence="10" type="primary">LAP4</name>
    <name evidence="10" type="ORF">LTR78_000084</name>
</gene>
<dbReference type="SUPFAM" id="SSF101821">
    <property type="entry name" value="Aminopeptidase/glucanase lid domain"/>
    <property type="match status" value="1"/>
</dbReference>
<proteinExistence type="inferred from homology"/>
<evidence type="ECO:0000256" key="3">
    <source>
        <dbReference type="ARBA" id="ARBA00022438"/>
    </source>
</evidence>
<evidence type="ECO:0000256" key="5">
    <source>
        <dbReference type="ARBA" id="ARBA00022723"/>
    </source>
</evidence>
<dbReference type="SUPFAM" id="SSF53187">
    <property type="entry name" value="Zn-dependent exopeptidases"/>
    <property type="match status" value="1"/>
</dbReference>
<evidence type="ECO:0000256" key="6">
    <source>
        <dbReference type="ARBA" id="ARBA00022801"/>
    </source>
</evidence>
<dbReference type="Pfam" id="PF02127">
    <property type="entry name" value="Peptidase_M18"/>
    <property type="match status" value="1"/>
</dbReference>
<dbReference type="GO" id="GO:0008270">
    <property type="term" value="F:zinc ion binding"/>
    <property type="evidence" value="ECO:0007669"/>
    <property type="project" value="InterPro"/>
</dbReference>
<dbReference type="PRINTS" id="PR00932">
    <property type="entry name" value="AMINO1PTASE"/>
</dbReference>
<dbReference type="InterPro" id="IPR023358">
    <property type="entry name" value="Peptidase_M18_dom2"/>
</dbReference>
<keyword evidence="3 10" id="KW-0031">Aminopeptidase</keyword>
<comment type="similarity">
    <text evidence="2">Belongs to the peptidase M18 family.</text>
</comment>
<keyword evidence="4" id="KW-0645">Protease</keyword>
<dbReference type="PANTHER" id="PTHR28570">
    <property type="entry name" value="ASPARTYL AMINOPEPTIDASE"/>
    <property type="match status" value="1"/>
</dbReference>
<evidence type="ECO:0000256" key="4">
    <source>
        <dbReference type="ARBA" id="ARBA00022670"/>
    </source>
</evidence>
<dbReference type="InterPro" id="IPR001948">
    <property type="entry name" value="Peptidase_M18"/>
</dbReference>
<dbReference type="GO" id="GO:0000324">
    <property type="term" value="C:fungal-type vacuole"/>
    <property type="evidence" value="ECO:0007669"/>
    <property type="project" value="TreeGrafter"/>
</dbReference>
<dbReference type="GO" id="GO:0006508">
    <property type="term" value="P:proteolysis"/>
    <property type="evidence" value="ECO:0007669"/>
    <property type="project" value="UniProtKB-KW"/>
</dbReference>
<evidence type="ECO:0000256" key="8">
    <source>
        <dbReference type="ARBA" id="ARBA00023049"/>
    </source>
</evidence>
<evidence type="ECO:0000256" key="9">
    <source>
        <dbReference type="SAM" id="MobiDB-lite"/>
    </source>
</evidence>
<evidence type="ECO:0000256" key="2">
    <source>
        <dbReference type="ARBA" id="ARBA00008290"/>
    </source>
</evidence>
<dbReference type="EMBL" id="JAUTXT010000001">
    <property type="protein sequence ID" value="KAK3679708.1"/>
    <property type="molecule type" value="Genomic_DNA"/>
</dbReference>
<dbReference type="EC" id="3.4.11.22" evidence="10"/>
<keyword evidence="5" id="KW-0479">Metal-binding</keyword>
<keyword evidence="11" id="KW-1185">Reference proteome</keyword>